<dbReference type="Proteomes" id="UP000006315">
    <property type="component" value="Unassembled WGS sequence"/>
</dbReference>
<dbReference type="AlphaFoldDB" id="K6DI89"/>
<name>K6DI89_SCHAZ</name>
<sequence length="107" mass="13055">MYSRIFLLIIDYMPSNEMLNKLHSVLSFLCSTALQHQKGYYEEYQKPFIKLTEDNAIWLFRTTESFSLIEEELNRLNFFEYYLLEVGDHEGGKMEPLIYEWLRFHHF</sequence>
<dbReference type="RefSeq" id="WP_003330887.1">
    <property type="nucleotide sequence ID" value="NZ_AJLR01000045.1"/>
</dbReference>
<proteinExistence type="predicted"/>
<accession>K6DI89</accession>
<organism evidence="1 2">
    <name type="scientific">Schinkia azotoformans LMG 9581</name>
    <dbReference type="NCBI Taxonomy" id="1131731"/>
    <lineage>
        <taxon>Bacteria</taxon>
        <taxon>Bacillati</taxon>
        <taxon>Bacillota</taxon>
        <taxon>Bacilli</taxon>
        <taxon>Bacillales</taxon>
        <taxon>Bacillaceae</taxon>
        <taxon>Calidifontibacillus/Schinkia group</taxon>
        <taxon>Schinkia</taxon>
    </lineage>
</organism>
<evidence type="ECO:0000313" key="2">
    <source>
        <dbReference type="Proteomes" id="UP000006315"/>
    </source>
</evidence>
<dbReference type="PATRIC" id="fig|1131731.3.peg.1703"/>
<protein>
    <submittedName>
        <fullName evidence="1">Uncharacterized protein</fullName>
    </submittedName>
</protein>
<reference evidence="1 2" key="1">
    <citation type="journal article" date="2012" name="Front. Microbiol.">
        <title>Redundancy and modularity in membrane-associated dissimilatory nitrate reduction in Bacillus.</title>
        <authorList>
            <person name="Heylen K."/>
            <person name="Keltjens J."/>
        </authorList>
    </citation>
    <scope>NUCLEOTIDE SEQUENCE [LARGE SCALE GENOMIC DNA]</scope>
    <source>
        <strain evidence="1 2">LMG 9581</strain>
    </source>
</reference>
<keyword evidence="2" id="KW-1185">Reference proteome</keyword>
<evidence type="ECO:0000313" key="1">
    <source>
        <dbReference type="EMBL" id="EKN67838.1"/>
    </source>
</evidence>
<comment type="caution">
    <text evidence="1">The sequence shown here is derived from an EMBL/GenBank/DDBJ whole genome shotgun (WGS) entry which is preliminary data.</text>
</comment>
<gene>
    <name evidence="1" type="ORF">BAZO_08149</name>
</gene>
<dbReference type="EMBL" id="AJLR01000045">
    <property type="protein sequence ID" value="EKN67838.1"/>
    <property type="molecule type" value="Genomic_DNA"/>
</dbReference>